<dbReference type="Pfam" id="PF00550">
    <property type="entry name" value="PP-binding"/>
    <property type="match status" value="1"/>
</dbReference>
<dbReference type="Proteomes" id="UP001582793">
    <property type="component" value="Unassembled WGS sequence"/>
</dbReference>
<keyword evidence="7" id="KW-1185">Reference proteome</keyword>
<dbReference type="InterPro" id="IPR010071">
    <property type="entry name" value="AA_adenyl_dom"/>
</dbReference>
<dbReference type="SUPFAM" id="SSF52777">
    <property type="entry name" value="CoA-dependent acyltransferases"/>
    <property type="match status" value="2"/>
</dbReference>
<dbReference type="CDD" id="cd17646">
    <property type="entry name" value="A_NRPS_AB3403-like"/>
    <property type="match status" value="1"/>
</dbReference>
<organism evidence="6 7">
    <name type="scientific">Polymorphospora lycopeni</name>
    <dbReference type="NCBI Taxonomy" id="3140240"/>
    <lineage>
        <taxon>Bacteria</taxon>
        <taxon>Bacillati</taxon>
        <taxon>Actinomycetota</taxon>
        <taxon>Actinomycetes</taxon>
        <taxon>Micromonosporales</taxon>
        <taxon>Micromonosporaceae</taxon>
        <taxon>Polymorphospora</taxon>
    </lineage>
</organism>
<dbReference type="Gene3D" id="2.30.38.10">
    <property type="entry name" value="Luciferase, Domain 3"/>
    <property type="match status" value="1"/>
</dbReference>
<sequence>MAPTSPAWNIGGYLEIHGHLDRAAFEWAATRAATEFEALRLKFGEDGGEPWQVISDRATIDLSYVDVRNTNDPQVAAHSWMAAEMARPTDLTTGRLFGTALIRIADDFFYYYQRAHHVILDGYGTALVARRTGQLYTARTTGAPAGPAPAGSLVRQLDDDAAYRDSDRHAEDRTFWTGYLAGRRAPASLAARTAPASPLAHRRTLHLSTTDVEMLRVAANRDSWPALFVAATAIQLFRTTGEPDLVLGFPMTGRWGRNARETAGMMTTVLPLRLRLTGAMTVDEVTRQAADQIRLVLRHQRYRLEDLRADLRLTADAGQLLGPSVNVMPFDNRPLFGPHPTLDRTLGAGPVDDLSIDVYGTPGGADPRIDFVANPARYDDTELTAVQDRFRRVLHVVCTRPGLRLRDVRLMPAAERAAVLARSAGPAHHVPPGTLPALFEARAAATPDAVALVTATGAAVHYRELDTRANRLARELLARGTGPGAVVALALPRSADLVVAMLAVLKTGAAYLPVDPVDPAERITYLLGDARVTLLLTGTAHRDTIPGGPDPAGVLVVDDPATLTSLTGRSGTALTAAERARPPHERDPAYVLYTSGSTGRPKGVVVAHRGLVNHLAWMQDRYALTPRDRVLVKTPAGFDVSVWEFFWPLLVGATAVLARPDGHRDPGHLADLIRAEGITTAGFVPSMLQLFLREPAAAGCRDLRRVLCIGEALPADLVTRFHRVLDAELHNLYGPTEASVAVSAARCVPGPEPVSIGGPAWNTAAYVLDPFLRLAPDGVPGELYLAGVQLADGYLRRPGLTAQRFTADPYGPPGARMYRTGDLVRRRPDGELVYIGRTDDQVKLRGHRIELGEIEAALAADPDVAQAAVALRADTAGDQDLVGYLVPAAGRDTVDPTAVRARLAETLPAHLVPAVLTVLAALPLTPNGKLDRHALPDVGPAVAAAGRAPRTRHEVVLCGLFAEALDLPMVGVDDSFFDLGGHSLRAARLASRIRTVFGVGLDLRAVFESPTVAGLAARLGTDPLLAGAGGINPALAGAGGTGPVPDAHRTPATAGGGPATGWGDSALDVVLPLRATGTAPPLFCLYPITGLSWCYSVLLRHVGTDRPVYGIQSPALARPGEPPRTIEQMAADCADHIRSVQPTGPYHLLGWSLGGLLAYATATELQHRGEEVDLLAVLDAYPPDPHLHSPVAADIERRRILNVVLADFGYDPALLDGGPLDLDRVLSVIRAAGGALVDWSDEAIAALVEVTTNNLAAVRAFDPDRFHGDLLFFSATLTRPELLQTVDTWLPYVDGRIDNRDIACRHERMMRPDAIAEIGPMLADHLAALPSRTPAALPAATGGPAR</sequence>
<dbReference type="InterPro" id="IPR045851">
    <property type="entry name" value="AMP-bd_C_sf"/>
</dbReference>
<dbReference type="PANTHER" id="PTHR45527:SF1">
    <property type="entry name" value="FATTY ACID SYNTHASE"/>
    <property type="match status" value="1"/>
</dbReference>
<accession>A0ABV5D0Q9</accession>
<dbReference type="NCBIfam" id="TIGR01733">
    <property type="entry name" value="AA-adenyl-dom"/>
    <property type="match status" value="1"/>
</dbReference>
<dbReference type="InterPro" id="IPR020845">
    <property type="entry name" value="AMP-binding_CS"/>
</dbReference>
<dbReference type="RefSeq" id="WP_375736148.1">
    <property type="nucleotide sequence ID" value="NZ_JBCGDC010000110.1"/>
</dbReference>
<dbReference type="SUPFAM" id="SSF56801">
    <property type="entry name" value="Acetyl-CoA synthetase-like"/>
    <property type="match status" value="1"/>
</dbReference>
<dbReference type="InterPro" id="IPR020806">
    <property type="entry name" value="PKS_PP-bd"/>
</dbReference>
<dbReference type="InterPro" id="IPR025110">
    <property type="entry name" value="AMP-bd_C"/>
</dbReference>
<dbReference type="Gene3D" id="3.30.300.30">
    <property type="match status" value="1"/>
</dbReference>
<evidence type="ECO:0000256" key="1">
    <source>
        <dbReference type="ARBA" id="ARBA00001957"/>
    </source>
</evidence>
<dbReference type="InterPro" id="IPR000873">
    <property type="entry name" value="AMP-dep_synth/lig_dom"/>
</dbReference>
<dbReference type="InterPro" id="IPR023213">
    <property type="entry name" value="CAT-like_dom_sf"/>
</dbReference>
<dbReference type="PANTHER" id="PTHR45527">
    <property type="entry name" value="NONRIBOSOMAL PEPTIDE SYNTHETASE"/>
    <property type="match status" value="1"/>
</dbReference>
<evidence type="ECO:0000256" key="4">
    <source>
        <dbReference type="SAM" id="MobiDB-lite"/>
    </source>
</evidence>
<dbReference type="PROSITE" id="PS00455">
    <property type="entry name" value="AMP_BINDING"/>
    <property type="match status" value="1"/>
</dbReference>
<dbReference type="SUPFAM" id="SSF47336">
    <property type="entry name" value="ACP-like"/>
    <property type="match status" value="1"/>
</dbReference>
<dbReference type="Gene3D" id="3.30.559.10">
    <property type="entry name" value="Chloramphenicol acetyltransferase-like domain"/>
    <property type="match status" value="1"/>
</dbReference>
<dbReference type="InterPro" id="IPR020802">
    <property type="entry name" value="TesA-like"/>
</dbReference>
<dbReference type="Pfam" id="PF13193">
    <property type="entry name" value="AMP-binding_C"/>
    <property type="match status" value="1"/>
</dbReference>
<dbReference type="Pfam" id="PF00668">
    <property type="entry name" value="Condensation"/>
    <property type="match status" value="1"/>
</dbReference>
<proteinExistence type="predicted"/>
<dbReference type="Pfam" id="PF00501">
    <property type="entry name" value="AMP-binding"/>
    <property type="match status" value="1"/>
</dbReference>
<dbReference type="SUPFAM" id="SSF53474">
    <property type="entry name" value="alpha/beta-Hydrolases"/>
    <property type="match status" value="1"/>
</dbReference>
<dbReference type="Gene3D" id="3.40.50.980">
    <property type="match status" value="2"/>
</dbReference>
<keyword evidence="2" id="KW-0596">Phosphopantetheine</keyword>
<evidence type="ECO:0000259" key="5">
    <source>
        <dbReference type="PROSITE" id="PS50075"/>
    </source>
</evidence>
<dbReference type="SMART" id="SM00823">
    <property type="entry name" value="PKS_PP"/>
    <property type="match status" value="1"/>
</dbReference>
<keyword evidence="3" id="KW-0597">Phosphoprotein</keyword>
<comment type="cofactor">
    <cofactor evidence="1">
        <name>pantetheine 4'-phosphate</name>
        <dbReference type="ChEBI" id="CHEBI:47942"/>
    </cofactor>
</comment>
<dbReference type="InterPro" id="IPR009081">
    <property type="entry name" value="PP-bd_ACP"/>
</dbReference>
<gene>
    <name evidence="6" type="ORF">AAFH96_27700</name>
</gene>
<feature type="domain" description="Carrier" evidence="5">
    <location>
        <begin position="948"/>
        <end position="1023"/>
    </location>
</feature>
<dbReference type="InterPro" id="IPR001242">
    <property type="entry name" value="Condensation_dom"/>
</dbReference>
<dbReference type="PROSITE" id="PS50075">
    <property type="entry name" value="CARRIER"/>
    <property type="match status" value="1"/>
</dbReference>
<dbReference type="InterPro" id="IPR006162">
    <property type="entry name" value="Ppantetheine_attach_site"/>
</dbReference>
<comment type="caution">
    <text evidence="6">The sequence shown here is derived from an EMBL/GenBank/DDBJ whole genome shotgun (WGS) entry which is preliminary data.</text>
</comment>
<evidence type="ECO:0000256" key="2">
    <source>
        <dbReference type="ARBA" id="ARBA00022450"/>
    </source>
</evidence>
<dbReference type="PROSITE" id="PS00012">
    <property type="entry name" value="PHOSPHOPANTETHEINE"/>
    <property type="match status" value="1"/>
</dbReference>
<dbReference type="InterPro" id="IPR029058">
    <property type="entry name" value="AB_hydrolase_fold"/>
</dbReference>
<dbReference type="InterPro" id="IPR001031">
    <property type="entry name" value="Thioesterase"/>
</dbReference>
<dbReference type="SMART" id="SM00824">
    <property type="entry name" value="PKS_TE"/>
    <property type="match status" value="1"/>
</dbReference>
<dbReference type="Pfam" id="PF00975">
    <property type="entry name" value="Thioesterase"/>
    <property type="match status" value="1"/>
</dbReference>
<evidence type="ECO:0000313" key="6">
    <source>
        <dbReference type="EMBL" id="MFB6396856.1"/>
    </source>
</evidence>
<dbReference type="EMBL" id="JBCGDC010000110">
    <property type="protein sequence ID" value="MFB6396856.1"/>
    <property type="molecule type" value="Genomic_DNA"/>
</dbReference>
<name>A0ABV5D0Q9_9ACTN</name>
<protein>
    <submittedName>
        <fullName evidence="6">Amino acid adenylation domain-containing protein</fullName>
    </submittedName>
</protein>
<dbReference type="InterPro" id="IPR036736">
    <property type="entry name" value="ACP-like_sf"/>
</dbReference>
<reference evidence="6 7" key="1">
    <citation type="submission" date="2024-04" db="EMBL/GenBank/DDBJ databases">
        <title>Polymorphospora sp. isolated from Baiyangdian Lake in Xiong'an New Area.</title>
        <authorList>
            <person name="Zhang X."/>
            <person name="Liu J."/>
        </authorList>
    </citation>
    <scope>NUCLEOTIDE SEQUENCE [LARGE SCALE GENOMIC DNA]</scope>
    <source>
        <strain evidence="6 7">2-325</strain>
    </source>
</reference>
<dbReference type="Gene3D" id="3.30.559.30">
    <property type="entry name" value="Nonribosomal peptide synthetase, condensation domain"/>
    <property type="match status" value="1"/>
</dbReference>
<evidence type="ECO:0000313" key="7">
    <source>
        <dbReference type="Proteomes" id="UP001582793"/>
    </source>
</evidence>
<evidence type="ECO:0000256" key="3">
    <source>
        <dbReference type="ARBA" id="ARBA00022553"/>
    </source>
</evidence>
<dbReference type="Gene3D" id="3.40.50.1820">
    <property type="entry name" value="alpha/beta hydrolase"/>
    <property type="match status" value="1"/>
</dbReference>
<feature type="region of interest" description="Disordered" evidence="4">
    <location>
        <begin position="1037"/>
        <end position="1058"/>
    </location>
</feature>